<name>A0AAE1YY25_9LAMI</name>
<comment type="caution">
    <text evidence="2">The sequence shown here is derived from an EMBL/GenBank/DDBJ whole genome shotgun (WGS) entry which is preliminary data.</text>
</comment>
<dbReference type="AlphaFoldDB" id="A0AAE1YY25"/>
<gene>
    <name evidence="2" type="ORF">Salat_0191400</name>
</gene>
<dbReference type="EMBL" id="JACGWO010000001">
    <property type="protein sequence ID" value="KAK4438569.1"/>
    <property type="molecule type" value="Genomic_DNA"/>
</dbReference>
<dbReference type="Proteomes" id="UP001293254">
    <property type="component" value="Unassembled WGS sequence"/>
</dbReference>
<keyword evidence="3" id="KW-1185">Reference proteome</keyword>
<evidence type="ECO:0000259" key="1">
    <source>
        <dbReference type="Pfam" id="PF13966"/>
    </source>
</evidence>
<proteinExistence type="predicted"/>
<reference evidence="2" key="1">
    <citation type="submission" date="2020-06" db="EMBL/GenBank/DDBJ databases">
        <authorList>
            <person name="Li T."/>
            <person name="Hu X."/>
            <person name="Zhang T."/>
            <person name="Song X."/>
            <person name="Zhang H."/>
            <person name="Dai N."/>
            <person name="Sheng W."/>
            <person name="Hou X."/>
            <person name="Wei L."/>
        </authorList>
    </citation>
    <scope>NUCLEOTIDE SEQUENCE</scope>
    <source>
        <strain evidence="2">3651</strain>
        <tissue evidence="2">Leaf</tissue>
    </source>
</reference>
<feature type="domain" description="Reverse transcriptase zinc-binding" evidence="1">
    <location>
        <begin position="21"/>
        <end position="98"/>
    </location>
</feature>
<sequence length="101" mass="11680">MYMVRSTYRLSLSVSTHESDAGDSDRANLRQRWTFIWSADVPGKVKVFVCRVCRNAILMANNLRRRGCTWIIGCPHCDIVLEDSLHTLVFCPVARQMWSFI</sequence>
<evidence type="ECO:0000313" key="3">
    <source>
        <dbReference type="Proteomes" id="UP001293254"/>
    </source>
</evidence>
<accession>A0AAE1YY25</accession>
<reference evidence="2" key="2">
    <citation type="journal article" date="2024" name="Plant">
        <title>Genomic evolution and insights into agronomic trait innovations of Sesamum species.</title>
        <authorList>
            <person name="Miao H."/>
            <person name="Wang L."/>
            <person name="Qu L."/>
            <person name="Liu H."/>
            <person name="Sun Y."/>
            <person name="Le M."/>
            <person name="Wang Q."/>
            <person name="Wei S."/>
            <person name="Zheng Y."/>
            <person name="Lin W."/>
            <person name="Duan Y."/>
            <person name="Cao H."/>
            <person name="Xiong S."/>
            <person name="Wang X."/>
            <person name="Wei L."/>
            <person name="Li C."/>
            <person name="Ma Q."/>
            <person name="Ju M."/>
            <person name="Zhao R."/>
            <person name="Li G."/>
            <person name="Mu C."/>
            <person name="Tian Q."/>
            <person name="Mei H."/>
            <person name="Zhang T."/>
            <person name="Gao T."/>
            <person name="Zhang H."/>
        </authorList>
    </citation>
    <scope>NUCLEOTIDE SEQUENCE</scope>
    <source>
        <strain evidence="2">3651</strain>
    </source>
</reference>
<evidence type="ECO:0000313" key="2">
    <source>
        <dbReference type="EMBL" id="KAK4438569.1"/>
    </source>
</evidence>
<organism evidence="2 3">
    <name type="scientific">Sesamum alatum</name>
    <dbReference type="NCBI Taxonomy" id="300844"/>
    <lineage>
        <taxon>Eukaryota</taxon>
        <taxon>Viridiplantae</taxon>
        <taxon>Streptophyta</taxon>
        <taxon>Embryophyta</taxon>
        <taxon>Tracheophyta</taxon>
        <taxon>Spermatophyta</taxon>
        <taxon>Magnoliopsida</taxon>
        <taxon>eudicotyledons</taxon>
        <taxon>Gunneridae</taxon>
        <taxon>Pentapetalae</taxon>
        <taxon>asterids</taxon>
        <taxon>lamiids</taxon>
        <taxon>Lamiales</taxon>
        <taxon>Pedaliaceae</taxon>
        <taxon>Sesamum</taxon>
    </lineage>
</organism>
<dbReference type="Pfam" id="PF13966">
    <property type="entry name" value="zf-RVT"/>
    <property type="match status" value="1"/>
</dbReference>
<dbReference type="InterPro" id="IPR026960">
    <property type="entry name" value="RVT-Znf"/>
</dbReference>
<protein>
    <recommendedName>
        <fullName evidence="1">Reverse transcriptase zinc-binding domain-containing protein</fullName>
    </recommendedName>
</protein>